<accession>A0A9P8TM71</accession>
<feature type="compositionally biased region" description="Basic and acidic residues" evidence="1">
    <location>
        <begin position="65"/>
        <end position="78"/>
    </location>
</feature>
<sequence length="182" mass="20840">MALNRSGNPLVLQFSMAMMKGEEATYDVFDDSFGSLKGTNNPRNNSDKTLTSRDPNQLCALISERGIDQRRNPTKESPLRGSRKQMPWAPRSWVSPISEPNGTQRSTTTNHDEGIDDESHYGDDLYRGDPEFNLTVIFHRKHVNRHQNHPKDRNPSCQWDSICPKFDNLPHNRQLQCKGNHP</sequence>
<feature type="compositionally biased region" description="Polar residues" evidence="1">
    <location>
        <begin position="37"/>
        <end position="55"/>
    </location>
</feature>
<feature type="compositionally biased region" description="Polar residues" evidence="1">
    <location>
        <begin position="98"/>
        <end position="109"/>
    </location>
</feature>
<evidence type="ECO:0000313" key="2">
    <source>
        <dbReference type="EMBL" id="KAH3683854.1"/>
    </source>
</evidence>
<evidence type="ECO:0000256" key="1">
    <source>
        <dbReference type="SAM" id="MobiDB-lite"/>
    </source>
</evidence>
<dbReference type="EMBL" id="JAEUBG010002907">
    <property type="protein sequence ID" value="KAH3683854.1"/>
    <property type="molecule type" value="Genomic_DNA"/>
</dbReference>
<keyword evidence="3" id="KW-1185">Reference proteome</keyword>
<dbReference type="Proteomes" id="UP000774326">
    <property type="component" value="Unassembled WGS sequence"/>
</dbReference>
<comment type="caution">
    <text evidence="2">The sequence shown here is derived from an EMBL/GenBank/DDBJ whole genome shotgun (WGS) entry which is preliminary data.</text>
</comment>
<reference evidence="2" key="1">
    <citation type="journal article" date="2021" name="Open Biol.">
        <title>Shared evolutionary footprints suggest mitochondrial oxidative damage underlies multiple complex I losses in fungi.</title>
        <authorList>
            <person name="Schikora-Tamarit M.A."/>
            <person name="Marcet-Houben M."/>
            <person name="Nosek J."/>
            <person name="Gabaldon T."/>
        </authorList>
    </citation>
    <scope>NUCLEOTIDE SEQUENCE</scope>
    <source>
        <strain evidence="2">CBS2887</strain>
    </source>
</reference>
<organism evidence="2 3">
    <name type="scientific">Wickerhamomyces pijperi</name>
    <name type="common">Yeast</name>
    <name type="synonym">Pichia pijperi</name>
    <dbReference type="NCBI Taxonomy" id="599730"/>
    <lineage>
        <taxon>Eukaryota</taxon>
        <taxon>Fungi</taxon>
        <taxon>Dikarya</taxon>
        <taxon>Ascomycota</taxon>
        <taxon>Saccharomycotina</taxon>
        <taxon>Saccharomycetes</taxon>
        <taxon>Phaffomycetales</taxon>
        <taxon>Wickerhamomycetaceae</taxon>
        <taxon>Wickerhamomyces</taxon>
    </lineage>
</organism>
<name>A0A9P8TM71_WICPI</name>
<feature type="region of interest" description="Disordered" evidence="1">
    <location>
        <begin position="34"/>
        <end position="123"/>
    </location>
</feature>
<dbReference type="AlphaFoldDB" id="A0A9P8TM71"/>
<proteinExistence type="predicted"/>
<reference evidence="2" key="2">
    <citation type="submission" date="2021-01" db="EMBL/GenBank/DDBJ databases">
        <authorList>
            <person name="Schikora-Tamarit M.A."/>
        </authorList>
    </citation>
    <scope>NUCLEOTIDE SEQUENCE</scope>
    <source>
        <strain evidence="2">CBS2887</strain>
    </source>
</reference>
<gene>
    <name evidence="2" type="ORF">WICPIJ_005171</name>
</gene>
<protein>
    <submittedName>
        <fullName evidence="2">Uncharacterized protein</fullName>
    </submittedName>
</protein>
<evidence type="ECO:0000313" key="3">
    <source>
        <dbReference type="Proteomes" id="UP000774326"/>
    </source>
</evidence>
<feature type="compositionally biased region" description="Basic and acidic residues" evidence="1">
    <location>
        <begin position="110"/>
        <end position="123"/>
    </location>
</feature>